<reference evidence="4 5" key="1">
    <citation type="submission" date="2024-03" db="EMBL/GenBank/DDBJ databases">
        <title>Draft genome sequence of Pseudonocardia carboxydivorans JCM 14827.</title>
        <authorList>
            <person name="Duangmal K."/>
        </authorList>
    </citation>
    <scope>NUCLEOTIDE SEQUENCE [LARGE SCALE GENOMIC DNA]</scope>
    <source>
        <strain evidence="4 5">JCM 14827</strain>
    </source>
</reference>
<evidence type="ECO:0000259" key="2">
    <source>
        <dbReference type="Pfam" id="PF26298"/>
    </source>
</evidence>
<dbReference type="Proteomes" id="UP001367513">
    <property type="component" value="Unassembled WGS sequence"/>
</dbReference>
<comment type="caution">
    <text evidence="4">The sequence shown here is derived from an EMBL/GenBank/DDBJ whole genome shotgun (WGS) entry which is preliminary data.</text>
</comment>
<keyword evidence="5" id="KW-1185">Reference proteome</keyword>
<dbReference type="InterPro" id="IPR058740">
    <property type="entry name" value="MurL_N"/>
</dbReference>
<proteinExistence type="inferred from homology"/>
<dbReference type="EC" id="5.1.1.23" evidence="1"/>
<feature type="domain" description="MurL C-terminal" evidence="2">
    <location>
        <begin position="320"/>
        <end position="431"/>
    </location>
</feature>
<organism evidence="4 5">
    <name type="scientific">Pseudonocardia alni subsp. carboxydivorans</name>
    <dbReference type="NCBI Taxonomy" id="415010"/>
    <lineage>
        <taxon>Bacteria</taxon>
        <taxon>Bacillati</taxon>
        <taxon>Actinomycetota</taxon>
        <taxon>Actinomycetes</taxon>
        <taxon>Pseudonocardiales</taxon>
        <taxon>Pseudonocardiaceae</taxon>
        <taxon>Pseudonocardia</taxon>
    </lineage>
</organism>
<gene>
    <name evidence="1" type="primary">murL</name>
    <name evidence="4" type="ORF">WG925_25530</name>
</gene>
<dbReference type="EMBL" id="JBBPIX010000021">
    <property type="protein sequence ID" value="MEK6467111.1"/>
    <property type="molecule type" value="Genomic_DNA"/>
</dbReference>
<keyword evidence="1" id="KW-0573">Peptidoglycan synthesis</keyword>
<comment type="catalytic activity">
    <reaction evidence="1">
        <text>UDP-N-acetyl-alpha-D-muramoyl-L-alanyl-L-glutamate + ATP + H2O = UDP-N-acetyl-alpha-D-muramoyl-L-alanyl-D-glutamate + AMP + diphosphate + H(+)</text>
        <dbReference type="Rhea" id="RHEA:58812"/>
        <dbReference type="ChEBI" id="CHEBI:15377"/>
        <dbReference type="ChEBI" id="CHEBI:15378"/>
        <dbReference type="ChEBI" id="CHEBI:30616"/>
        <dbReference type="ChEBI" id="CHEBI:33019"/>
        <dbReference type="ChEBI" id="CHEBI:83900"/>
        <dbReference type="ChEBI" id="CHEBI:142725"/>
        <dbReference type="ChEBI" id="CHEBI:456215"/>
        <dbReference type="EC" id="5.1.1.23"/>
    </reaction>
</comment>
<dbReference type="InterPro" id="IPR043689">
    <property type="entry name" value="MurL"/>
</dbReference>
<evidence type="ECO:0000313" key="4">
    <source>
        <dbReference type="EMBL" id="MEK6467111.1"/>
    </source>
</evidence>
<dbReference type="Pfam" id="PF26299">
    <property type="entry name" value="MurL_N"/>
    <property type="match status" value="1"/>
</dbReference>
<dbReference type="InterPro" id="IPR058741">
    <property type="entry name" value="MurL_C"/>
</dbReference>
<keyword evidence="1" id="KW-0413">Isomerase</keyword>
<evidence type="ECO:0000313" key="5">
    <source>
        <dbReference type="Proteomes" id="UP001367513"/>
    </source>
</evidence>
<comment type="pathway">
    <text evidence="1">Cell wall biogenesis; peptidoglycan biosynthesis.</text>
</comment>
<sequence length="466" mass="51049">MDLLDESRFAGIHTFVYVGLRFDWTSGVAEFNFRHEGDHEELSFTDVVVFPLPEAVPAQEQRETFERVLELLYIATGTIYYKAVAPRSVSVESVSLAPAAVRWAQHLYRDGLAEFAYRWSLEHVLEVPLKANFKESLSPRCDHADSGRPPLVGMGGGRDSLVALEVLSAAGFEPATFMVEKRGRGARPLTLSAGATRGRAFAVTRRPDEDMLRKLANNTLRIGHVPVTAINSIAGVALSVLHGLGPVVMANERSASEANTVWCGRSINHQWSKTFEAEQLLNEAVRDHAGIDHASFSLLGGMSELVISRLFAATSRYDNVVTSCNVAARRPGGGRWCNDCAKCRFVFLGLAPFMSVERLVSIQGRNLLDDSKQISGYRELVGMSGHKPFECVGELNEARVAVQLLARDPQWRDAVVVSDLSNRLPPVRQADVDKVWRVDPAPGAPVAYRQALEVWPASAKAGQGGS</sequence>
<dbReference type="RefSeq" id="WP_224404231.1">
    <property type="nucleotide sequence ID" value="NZ_BAAAOD010000002.1"/>
</dbReference>
<evidence type="ECO:0000256" key="1">
    <source>
        <dbReference type="HAMAP-Rule" id="MF_02209"/>
    </source>
</evidence>
<keyword evidence="1" id="KW-0133">Cell shape</keyword>
<keyword evidence="1" id="KW-0132">Cell division</keyword>
<keyword evidence="1" id="KW-0961">Cell wall biogenesis/degradation</keyword>
<feature type="domain" description="MurL N-terminal" evidence="3">
    <location>
        <begin position="11"/>
        <end position="298"/>
    </location>
</feature>
<dbReference type="HAMAP" id="MF_02209">
    <property type="entry name" value="MurL"/>
    <property type="match status" value="1"/>
</dbReference>
<dbReference type="Pfam" id="PF26298">
    <property type="entry name" value="MurL_epimerase_C"/>
    <property type="match status" value="1"/>
</dbReference>
<evidence type="ECO:0000259" key="3">
    <source>
        <dbReference type="Pfam" id="PF26299"/>
    </source>
</evidence>
<accession>A0ABU9AMF7</accession>
<protein>
    <recommendedName>
        <fullName evidence="1">UDP-N-acetyl-alpha-D-muramoyl-L-alanyl-L-glutamate epimerase</fullName>
        <ecNumber evidence="1">5.1.1.23</ecNumber>
    </recommendedName>
    <alternativeName>
        <fullName evidence="1">UDP-MurNAc-L-Ala-L-Glu epimerase</fullName>
    </alternativeName>
</protein>
<name>A0ABU9AMF7_PSEA5</name>
<comment type="function">
    <text evidence="1">Cell wall formation. Catalyzes epimerization of the terminal L-glutamate in UDP-N-acetyl-alpha-D-muramoyl-L-alanyl-L-glutamate.</text>
</comment>
<keyword evidence="1" id="KW-0131">Cell cycle</keyword>
<comment type="similarity">
    <text evidence="1">Belongs to the MurL family.</text>
</comment>